<gene>
    <name evidence="5" type="ORF">DFR29_102258</name>
</gene>
<feature type="signal peptide" evidence="3">
    <location>
        <begin position="1"/>
        <end position="23"/>
    </location>
</feature>
<dbReference type="GO" id="GO:0009055">
    <property type="term" value="F:electron transfer activity"/>
    <property type="evidence" value="ECO:0007669"/>
    <property type="project" value="InterPro"/>
</dbReference>
<dbReference type="EMBL" id="SNZH01000002">
    <property type="protein sequence ID" value="TDR47598.1"/>
    <property type="molecule type" value="Genomic_DNA"/>
</dbReference>
<sequence length="259" mass="27093">MNRRIVQYLAGTCLLLSTWLASAANHVVTVGGAAGNGYSPSSLTIKAGDTVTFRNAGGFHNVAADDGSFRCATDCYREGYTSGGAPASGEWSQTLTFDTVGTVGYYCTAHGGPGGAGMSGKIIVQPNDTPTFSIGTGVSGNWFNPAQSGHGFQLEKVNDTTVTAFWFTFDNAGNQVWILGVGTIANNRIEMQAVKSRGGRFPPNFDPAQITNPPWGTLTFTFTSCSAGQVQWTSTDPAFSASGTLALERVTTVQGTTCP</sequence>
<dbReference type="GO" id="GO:0005507">
    <property type="term" value="F:copper ion binding"/>
    <property type="evidence" value="ECO:0007669"/>
    <property type="project" value="InterPro"/>
</dbReference>
<accession>A0A4R6Z729</accession>
<dbReference type="PANTHER" id="PTHR34883">
    <property type="entry name" value="SERINE-RICH PROTEIN, PUTATIVE-RELATED-RELATED"/>
    <property type="match status" value="1"/>
</dbReference>
<dbReference type="InterPro" id="IPR052953">
    <property type="entry name" value="Ser-rich/MCO-related"/>
</dbReference>
<dbReference type="Proteomes" id="UP000295293">
    <property type="component" value="Unassembled WGS sequence"/>
</dbReference>
<dbReference type="SUPFAM" id="SSF49503">
    <property type="entry name" value="Cupredoxins"/>
    <property type="match status" value="1"/>
</dbReference>
<keyword evidence="3" id="KW-0732">Signal</keyword>
<dbReference type="Gene3D" id="2.60.40.420">
    <property type="entry name" value="Cupredoxins - blue copper proteins"/>
    <property type="match status" value="1"/>
</dbReference>
<organism evidence="5 6">
    <name type="scientific">Tahibacter aquaticus</name>
    <dbReference type="NCBI Taxonomy" id="520092"/>
    <lineage>
        <taxon>Bacteria</taxon>
        <taxon>Pseudomonadati</taxon>
        <taxon>Pseudomonadota</taxon>
        <taxon>Gammaproteobacteria</taxon>
        <taxon>Lysobacterales</taxon>
        <taxon>Rhodanobacteraceae</taxon>
        <taxon>Tahibacter</taxon>
    </lineage>
</organism>
<dbReference type="Pfam" id="PF00127">
    <property type="entry name" value="Copper-bind"/>
    <property type="match status" value="1"/>
</dbReference>
<reference evidence="5 6" key="1">
    <citation type="submission" date="2019-03" db="EMBL/GenBank/DDBJ databases">
        <title>Genomic Encyclopedia of Type Strains, Phase IV (KMG-IV): sequencing the most valuable type-strain genomes for metagenomic binning, comparative biology and taxonomic classification.</title>
        <authorList>
            <person name="Goeker M."/>
        </authorList>
    </citation>
    <scope>NUCLEOTIDE SEQUENCE [LARGE SCALE GENOMIC DNA]</scope>
    <source>
        <strain evidence="5 6">DSM 21667</strain>
    </source>
</reference>
<keyword evidence="2" id="KW-0186">Copper</keyword>
<protein>
    <submittedName>
        <fullName evidence="5">Plastocyanin</fullName>
    </submittedName>
</protein>
<evidence type="ECO:0000256" key="1">
    <source>
        <dbReference type="ARBA" id="ARBA00022723"/>
    </source>
</evidence>
<feature type="chain" id="PRO_5020186377" evidence="3">
    <location>
        <begin position="24"/>
        <end position="259"/>
    </location>
</feature>
<dbReference type="InterPro" id="IPR008972">
    <property type="entry name" value="Cupredoxin"/>
</dbReference>
<evidence type="ECO:0000313" key="6">
    <source>
        <dbReference type="Proteomes" id="UP000295293"/>
    </source>
</evidence>
<dbReference type="InterPro" id="IPR000923">
    <property type="entry name" value="BlueCu_1"/>
</dbReference>
<proteinExistence type="predicted"/>
<evidence type="ECO:0000259" key="4">
    <source>
        <dbReference type="Pfam" id="PF00127"/>
    </source>
</evidence>
<evidence type="ECO:0000313" key="5">
    <source>
        <dbReference type="EMBL" id="TDR47598.1"/>
    </source>
</evidence>
<evidence type="ECO:0000256" key="3">
    <source>
        <dbReference type="SAM" id="SignalP"/>
    </source>
</evidence>
<dbReference type="PANTHER" id="PTHR34883:SF8">
    <property type="entry name" value="EXTRACELLULAR SERINE-RICH PROTEIN (AFU_ORTHOLOGUE AFUA_6G00670)"/>
    <property type="match status" value="1"/>
</dbReference>
<keyword evidence="1" id="KW-0479">Metal-binding</keyword>
<feature type="domain" description="Blue (type 1) copper" evidence="4">
    <location>
        <begin position="37"/>
        <end position="125"/>
    </location>
</feature>
<keyword evidence="6" id="KW-1185">Reference proteome</keyword>
<name>A0A4R6Z729_9GAMM</name>
<evidence type="ECO:0000256" key="2">
    <source>
        <dbReference type="ARBA" id="ARBA00023008"/>
    </source>
</evidence>
<comment type="caution">
    <text evidence="5">The sequence shown here is derived from an EMBL/GenBank/DDBJ whole genome shotgun (WGS) entry which is preliminary data.</text>
</comment>
<dbReference type="RefSeq" id="WP_166653861.1">
    <property type="nucleotide sequence ID" value="NZ_SNZH01000002.1"/>
</dbReference>
<dbReference type="AlphaFoldDB" id="A0A4R6Z729"/>